<protein>
    <recommendedName>
        <fullName evidence="8">Flavin-containing monooxygenase</fullName>
        <ecNumber evidence="8">1.-.-.-</ecNumber>
    </recommendedName>
</protein>
<comment type="cofactor">
    <cofactor evidence="1 8">
        <name>FAD</name>
        <dbReference type="ChEBI" id="CHEBI:57692"/>
    </cofactor>
</comment>
<dbReference type="PANTHER" id="PTHR23023">
    <property type="entry name" value="DIMETHYLANILINE MONOOXYGENASE"/>
    <property type="match status" value="1"/>
</dbReference>
<dbReference type="InterPro" id="IPR020946">
    <property type="entry name" value="Flavin_mOase-like"/>
</dbReference>
<keyword evidence="6 8" id="KW-0560">Oxidoreductase</keyword>
<organism evidence="9">
    <name type="scientific">Culex pipiens</name>
    <name type="common">House mosquito</name>
    <dbReference type="NCBI Taxonomy" id="7175"/>
    <lineage>
        <taxon>Eukaryota</taxon>
        <taxon>Metazoa</taxon>
        <taxon>Ecdysozoa</taxon>
        <taxon>Arthropoda</taxon>
        <taxon>Hexapoda</taxon>
        <taxon>Insecta</taxon>
        <taxon>Pterygota</taxon>
        <taxon>Neoptera</taxon>
        <taxon>Endopterygota</taxon>
        <taxon>Diptera</taxon>
        <taxon>Nematocera</taxon>
        <taxon>Culicoidea</taxon>
        <taxon>Culicidae</taxon>
        <taxon>Culicinae</taxon>
        <taxon>Culicini</taxon>
        <taxon>Culex</taxon>
        <taxon>Culex</taxon>
    </lineage>
</organism>
<dbReference type="GO" id="GO:0050661">
    <property type="term" value="F:NADP binding"/>
    <property type="evidence" value="ECO:0007669"/>
    <property type="project" value="InterPro"/>
</dbReference>
<evidence type="ECO:0000256" key="2">
    <source>
        <dbReference type="ARBA" id="ARBA00009183"/>
    </source>
</evidence>
<dbReference type="EC" id="1.-.-.-" evidence="8"/>
<dbReference type="SUPFAM" id="SSF51905">
    <property type="entry name" value="FAD/NAD(P)-binding domain"/>
    <property type="match status" value="2"/>
</dbReference>
<dbReference type="GO" id="GO:0050660">
    <property type="term" value="F:flavin adenine dinucleotide binding"/>
    <property type="evidence" value="ECO:0007669"/>
    <property type="project" value="InterPro"/>
</dbReference>
<reference evidence="9" key="1">
    <citation type="submission" date="2021-05" db="EMBL/GenBank/DDBJ databases">
        <authorList>
            <person name="Alioto T."/>
            <person name="Alioto T."/>
            <person name="Gomez Garrido J."/>
        </authorList>
    </citation>
    <scope>NUCLEOTIDE SEQUENCE</scope>
</reference>
<dbReference type="AlphaFoldDB" id="A0A8D8FRR4"/>
<keyword evidence="7 8" id="KW-0503">Monooxygenase</keyword>
<dbReference type="GO" id="GO:0004499">
    <property type="term" value="F:N,N-dimethylaniline monooxygenase activity"/>
    <property type="evidence" value="ECO:0007669"/>
    <property type="project" value="InterPro"/>
</dbReference>
<keyword evidence="3 8" id="KW-0285">Flavoprotein</keyword>
<evidence type="ECO:0000256" key="5">
    <source>
        <dbReference type="ARBA" id="ARBA00022857"/>
    </source>
</evidence>
<dbReference type="InterPro" id="IPR000960">
    <property type="entry name" value="Flavin_mOase"/>
</dbReference>
<accession>A0A8D8FRR4</accession>
<evidence type="ECO:0000256" key="1">
    <source>
        <dbReference type="ARBA" id="ARBA00001974"/>
    </source>
</evidence>
<evidence type="ECO:0000256" key="3">
    <source>
        <dbReference type="ARBA" id="ARBA00022630"/>
    </source>
</evidence>
<keyword evidence="4 8" id="KW-0274">FAD</keyword>
<dbReference type="Pfam" id="PF00743">
    <property type="entry name" value="FMO-like"/>
    <property type="match status" value="2"/>
</dbReference>
<dbReference type="FunFam" id="3.50.50.60:FF:000138">
    <property type="entry name" value="Flavin-containing monooxygenase"/>
    <property type="match status" value="1"/>
</dbReference>
<evidence type="ECO:0000313" key="9">
    <source>
        <dbReference type="EMBL" id="CAG6480014.1"/>
    </source>
</evidence>
<name>A0A8D8FRR4_CULPI</name>
<sequence>MSCPKSGRYCVIGAGAAGLAAAKSILDVGCDQLVVYEQTDQVGGTWVYTDSVGSDHHGLPIHGSMYSGLWTNLPKEVMGFPGYEMPTQRRSYIHSSEVLEFMKSYAGNYHVVDYVKFEHLVEQVKPVGDGQWEVIVKVLKNSESTTNTFDYVLVCNGHYFDPAIPNFPGKDVFKGLQLHSHEYRKPDIFRDRSVLIVGSGPSGKDLTIAASRQAQTVFFSHHVHEKLKNVTFPSNVVHVQDIAKLHESEVEFTDGTRHAIDLILYCTGYRYSFPFLHRDCAIEVTDNRVNPLYKHILNINHPTMAFIGIPYRVCTTIMFDLQSRFAIKFYSGGKSLPSKEEMLADLQADTENRQKRGLSSRQAHMMGGEVQAVYYEDVARTADVTPVPPIMARMHMHSERRRNEDLLKYRNDVFRVLDDNNFEVEYDESLDNRGE</sequence>
<proteinExistence type="inferred from homology"/>
<evidence type="ECO:0000256" key="4">
    <source>
        <dbReference type="ARBA" id="ARBA00022827"/>
    </source>
</evidence>
<evidence type="ECO:0000256" key="8">
    <source>
        <dbReference type="RuleBase" id="RU361177"/>
    </source>
</evidence>
<evidence type="ECO:0000256" key="6">
    <source>
        <dbReference type="ARBA" id="ARBA00023002"/>
    </source>
</evidence>
<comment type="similarity">
    <text evidence="2 8">Belongs to the FMO family.</text>
</comment>
<dbReference type="InterPro" id="IPR050346">
    <property type="entry name" value="FMO-like"/>
</dbReference>
<keyword evidence="5" id="KW-0521">NADP</keyword>
<dbReference type="Gene3D" id="3.50.50.60">
    <property type="entry name" value="FAD/NAD(P)-binding domain"/>
    <property type="match status" value="2"/>
</dbReference>
<evidence type="ECO:0000256" key="7">
    <source>
        <dbReference type="ARBA" id="ARBA00023033"/>
    </source>
</evidence>
<dbReference type="PIRSF" id="PIRSF000332">
    <property type="entry name" value="FMO"/>
    <property type="match status" value="1"/>
</dbReference>
<dbReference type="EMBL" id="HBUE01087346">
    <property type="protein sequence ID" value="CAG6480014.1"/>
    <property type="molecule type" value="Transcribed_RNA"/>
</dbReference>
<dbReference type="InterPro" id="IPR036188">
    <property type="entry name" value="FAD/NAD-bd_sf"/>
</dbReference>
<dbReference type="PRINTS" id="PR00370">
    <property type="entry name" value="FMOXYGENASE"/>
</dbReference>